<dbReference type="GO" id="GO:0008324">
    <property type="term" value="F:monoatomic cation transmembrane transporter activity"/>
    <property type="evidence" value="ECO:0007669"/>
    <property type="project" value="InterPro"/>
</dbReference>
<feature type="transmembrane region" description="Helical" evidence="7">
    <location>
        <begin position="196"/>
        <end position="214"/>
    </location>
</feature>
<keyword evidence="6 7" id="KW-0472">Membrane</keyword>
<dbReference type="Pfam" id="PF01545">
    <property type="entry name" value="Cation_efflux"/>
    <property type="match status" value="1"/>
</dbReference>
<dbReference type="RefSeq" id="WP_074521591.1">
    <property type="nucleotide sequence ID" value="NZ_FNHZ01000004.1"/>
</dbReference>
<evidence type="ECO:0000256" key="2">
    <source>
        <dbReference type="ARBA" id="ARBA00008114"/>
    </source>
</evidence>
<sequence length="311" mass="33731">MDTILSRCIKDYENLDETSKRSRVGIFTGIVGIVVNLCLVILKLVAGFITGAVSITADAANNFSDAASSIVTLIGFKMAGKPADKEHPYGHGRMEYIAGLVVAELILLMGAELLHTSVLKIIHPNKVIFSVVSIVILVFSILAKIFLALINNKLGHKFNSTTMLATASDSRNDVLATSVVLISVILTSFSNFNFDAYAGALVAILVLIAGVCTIRDTVSPLLGKAPDERMVSGIKRIVLSNNRIYGFHDLIVHDYGPGRKFVSLHAEIDKDLDLVTAHDCVDAIEKQISEEFKCYVSIHADPIDIGYKNKN</sequence>
<name>A0A1G9XEB3_9FIRM</name>
<keyword evidence="3" id="KW-0813">Transport</keyword>
<evidence type="ECO:0000256" key="4">
    <source>
        <dbReference type="ARBA" id="ARBA00022692"/>
    </source>
</evidence>
<dbReference type="Gene3D" id="1.20.1510.10">
    <property type="entry name" value="Cation efflux protein transmembrane domain"/>
    <property type="match status" value="1"/>
</dbReference>
<dbReference type="AlphaFoldDB" id="A0A1G9XEB3"/>
<dbReference type="OrthoDB" id="9806522at2"/>
<feature type="transmembrane region" description="Helical" evidence="7">
    <location>
        <begin position="24"/>
        <end position="53"/>
    </location>
</feature>
<evidence type="ECO:0000256" key="7">
    <source>
        <dbReference type="SAM" id="Phobius"/>
    </source>
</evidence>
<dbReference type="InterPro" id="IPR027470">
    <property type="entry name" value="Cation_efflux_CTD"/>
</dbReference>
<feature type="transmembrane region" description="Helical" evidence="7">
    <location>
        <begin position="96"/>
        <end position="115"/>
    </location>
</feature>
<dbReference type="SUPFAM" id="SSF161111">
    <property type="entry name" value="Cation efflux protein transmembrane domain-like"/>
    <property type="match status" value="1"/>
</dbReference>
<dbReference type="InterPro" id="IPR050291">
    <property type="entry name" value="CDF_Transporter"/>
</dbReference>
<feature type="domain" description="Cation efflux protein cytoplasmic" evidence="9">
    <location>
        <begin position="226"/>
        <end position="302"/>
    </location>
</feature>
<evidence type="ECO:0000313" key="11">
    <source>
        <dbReference type="Proteomes" id="UP000187651"/>
    </source>
</evidence>
<dbReference type="InterPro" id="IPR002524">
    <property type="entry name" value="Cation_efflux"/>
</dbReference>
<evidence type="ECO:0000313" key="10">
    <source>
        <dbReference type="EMBL" id="SDM94615.1"/>
    </source>
</evidence>
<evidence type="ECO:0000256" key="3">
    <source>
        <dbReference type="ARBA" id="ARBA00022448"/>
    </source>
</evidence>
<dbReference type="EMBL" id="FNHZ01000004">
    <property type="protein sequence ID" value="SDM94615.1"/>
    <property type="molecule type" value="Genomic_DNA"/>
</dbReference>
<evidence type="ECO:0000259" key="9">
    <source>
        <dbReference type="Pfam" id="PF16916"/>
    </source>
</evidence>
<dbReference type="SUPFAM" id="SSF160240">
    <property type="entry name" value="Cation efflux protein cytoplasmic domain-like"/>
    <property type="match status" value="1"/>
</dbReference>
<dbReference type="PANTHER" id="PTHR43840:SF15">
    <property type="entry name" value="MITOCHONDRIAL METAL TRANSPORTER 1-RELATED"/>
    <property type="match status" value="1"/>
</dbReference>
<protein>
    <submittedName>
        <fullName evidence="10">Cation diffusion facilitator family transporter</fullName>
    </submittedName>
</protein>
<dbReference type="Pfam" id="PF16916">
    <property type="entry name" value="ZT_dimer"/>
    <property type="match status" value="1"/>
</dbReference>
<keyword evidence="4 7" id="KW-0812">Transmembrane</keyword>
<proteinExistence type="inferred from homology"/>
<feature type="transmembrane region" description="Helical" evidence="7">
    <location>
        <begin position="127"/>
        <end position="151"/>
    </location>
</feature>
<reference evidence="11" key="1">
    <citation type="submission" date="2016-10" db="EMBL/GenBank/DDBJ databases">
        <authorList>
            <person name="Varghese N."/>
            <person name="Submissions S."/>
        </authorList>
    </citation>
    <scope>NUCLEOTIDE SEQUENCE [LARGE SCALE GENOMIC DNA]</scope>
    <source>
        <strain evidence="11">M83</strain>
    </source>
</reference>
<dbReference type="GO" id="GO:0016020">
    <property type="term" value="C:membrane"/>
    <property type="evidence" value="ECO:0007669"/>
    <property type="project" value="UniProtKB-SubCell"/>
</dbReference>
<comment type="similarity">
    <text evidence="2">Belongs to the cation diffusion facilitator (CDF) transporter (TC 2.A.4) family.</text>
</comment>
<keyword evidence="5 7" id="KW-1133">Transmembrane helix</keyword>
<dbReference type="PANTHER" id="PTHR43840">
    <property type="entry name" value="MITOCHONDRIAL METAL TRANSPORTER 1-RELATED"/>
    <property type="match status" value="1"/>
</dbReference>
<keyword evidence="11" id="KW-1185">Reference proteome</keyword>
<dbReference type="InterPro" id="IPR027469">
    <property type="entry name" value="Cation_efflux_TMD_sf"/>
</dbReference>
<evidence type="ECO:0000256" key="1">
    <source>
        <dbReference type="ARBA" id="ARBA00004141"/>
    </source>
</evidence>
<dbReference type="NCBIfam" id="TIGR01297">
    <property type="entry name" value="CDF"/>
    <property type="match status" value="1"/>
</dbReference>
<feature type="domain" description="Cation efflux protein transmembrane" evidence="8">
    <location>
        <begin position="30"/>
        <end position="222"/>
    </location>
</feature>
<dbReference type="Gene3D" id="3.30.70.1350">
    <property type="entry name" value="Cation efflux protein, cytoplasmic domain"/>
    <property type="match status" value="1"/>
</dbReference>
<evidence type="ECO:0000259" key="8">
    <source>
        <dbReference type="Pfam" id="PF01545"/>
    </source>
</evidence>
<dbReference type="InterPro" id="IPR058533">
    <property type="entry name" value="Cation_efflux_TM"/>
</dbReference>
<gene>
    <name evidence="10" type="ORF">SAMN05216544_1452</name>
</gene>
<evidence type="ECO:0000256" key="5">
    <source>
        <dbReference type="ARBA" id="ARBA00022989"/>
    </source>
</evidence>
<dbReference type="InterPro" id="IPR036837">
    <property type="entry name" value="Cation_efflux_CTD_sf"/>
</dbReference>
<dbReference type="Proteomes" id="UP000187651">
    <property type="component" value="Unassembled WGS sequence"/>
</dbReference>
<organism evidence="10 11">
    <name type="scientific">Lachnospira pectinoschiza</name>
    <dbReference type="NCBI Taxonomy" id="28052"/>
    <lineage>
        <taxon>Bacteria</taxon>
        <taxon>Bacillati</taxon>
        <taxon>Bacillota</taxon>
        <taxon>Clostridia</taxon>
        <taxon>Lachnospirales</taxon>
        <taxon>Lachnospiraceae</taxon>
        <taxon>Lachnospira</taxon>
    </lineage>
</organism>
<evidence type="ECO:0000256" key="6">
    <source>
        <dbReference type="ARBA" id="ARBA00023136"/>
    </source>
</evidence>
<comment type="subcellular location">
    <subcellularLocation>
        <location evidence="1">Membrane</location>
        <topology evidence="1">Multi-pass membrane protein</topology>
    </subcellularLocation>
</comment>
<accession>A0A1G9XEB3</accession>
<dbReference type="FunFam" id="1.20.1510.10:FF:000006">
    <property type="entry name" value="Divalent cation efflux transporter"/>
    <property type="match status" value="1"/>
</dbReference>